<sequence>MRIADLRPAANISIHHALSVQPQSAALKNHASSGLLSPVPPQSDVNIVSLEDSKNAKAMVKQGDSDIAIQYALAQVDKEIAGDTSGQINQISTSLSNIPHASSFGTAWSAFNLALTAEPFATFAKNNKIDTSMFDWYPPASMRCLVDGKTTFADTLPGWEEAAANLITTAKWLSPDGDTFPFYGENKVPLELLGNFYGHDQGSRGPRKLPLIGEILTTRSFPAHSDSKNRQHQNVIERQQQATETIGAELSGKILPPMLPAQTVATQVIEADKEVAQMSATALLLRRNEIRPADASLTSGYVITPPERSTIGQTIKAFNTALQAEEFLDFARKKNVDISTVNISQPAGDLMVLDLPNRVFRTIATVNDQSGWAQVSSEIRALANQLGKGTKELVSYNPDGSISVIKALSFYGEHLPADTLKDALTRSTALYHKGFPALNRDTPPADESTRAVQQAQLAAIQQLENASTVQPVTSVLDKTPVNTIDPATSIANSLFSAAPSVYSAVASWLGFYVQRTAHGAGDLDINHLSIGILNPENPGERKDIPLMQYAMDALSNSKSLSIPAGAKLFDTRPDLLARTGTPGYVPVPIDMNALKNELLRLPTQLETIYKTATHGYWRQPAFTAPAVYSGSRQSLVSRLLQDNLQRAGLKQPGLDAEQRKTVDMVVKHSEGSTRAAPQDPSSSPATVYRLTNGPENEDTPNLLIHRALAGPNREILLLVEPSGKITPYDSWDAFDQAGHVKSELTGNPFDTQASIIIDGELGDTLSVNPSAADAPSQTQAAAQPPAWVNQANDSQRVALHHLMLELTGFVQRNKGQSYDYAIDDLRTFAQKQFDAQLPSPRSYNTSQIEIEFKPTDGSLFAGWGGGISAGVGTVERVRMSMTDMLLRNLSGLPDGQIDVYYKSDGKPGTVRITALEGEGVLKKKVQDADIGKKYPEFLKQELLDDPTKKAQRLSLFAQQVPIELKLQALKLATTGAFGFDTTGFRYVEQILDPTPGTKTVDGKEIVIRPLAFTREPGTTPDVVSNMYLIEPKDSITGPHILYRPLNTTAQLLQFPTHQALMEAIQKPNQLQKDIVAWLPDDATRKIYNNGGFKEPHIRRFTMGDDFAPLSTPAPPVLTTEGHAATRLQQALNSGQLINRLYEDNANGLASLADQQSVSNAENRWASAKRGGLLVLNSVLPVLRGPLAYIGIAMQALGIGQDINALASKDGRNKEAALADLLLNLATLFLHFRAPSPGNASETNASQEVTSGRLLPPETSSPTQPTYPIQLGGPVTKVDAIEGEIQTFVDTYDGAERINIFGHGEEPKPGQPTKIVGENGALYSAQEIYDKLLARGIDLKKYPNIRTLFCYSADGGTRSFASDLHTITGKPVKGFEGTVIASYSDNKFPDEIYEDFYASYKAADQKNLPLNAIKQLANNDLYEYYATQDIFPVVIKEHGDPIRVNYGTAAKPVWVDMPINYRPVRVGPPKGSEPVRPSVVPPKVEVLMGNSRTIEDNNSVLSTESLTDCSALVVLTDLKDGVYQKRTLMHLTGSSLEFGLPNEDTAQLMDDLDQSLASGGKVIFVGGVNSSSRFGMGMVVGQEYNGKKPLLDILQKPGVETVFAGSSGVEVKPNGTFTLAKAGPGLFDNTLSKQVLDFAA</sequence>
<feature type="region of interest" description="Disordered" evidence="1">
    <location>
        <begin position="1236"/>
        <end position="1268"/>
    </location>
</feature>
<evidence type="ECO:0000313" key="2">
    <source>
        <dbReference type="EMBL" id="NWD44271.1"/>
    </source>
</evidence>
<name>A0AAJ3H6I6_9PSED</name>
<dbReference type="RefSeq" id="WP_177026736.1">
    <property type="nucleotide sequence ID" value="NZ_JACAQR010000029.1"/>
</dbReference>
<dbReference type="Proteomes" id="UP000546584">
    <property type="component" value="Unassembled WGS sequence"/>
</dbReference>
<protein>
    <submittedName>
        <fullName evidence="2">Uncharacterized protein</fullName>
    </submittedName>
</protein>
<gene>
    <name evidence="2" type="ORF">HX826_20545</name>
</gene>
<evidence type="ECO:0000256" key="1">
    <source>
        <dbReference type="SAM" id="MobiDB-lite"/>
    </source>
</evidence>
<feature type="compositionally biased region" description="Polar residues" evidence="1">
    <location>
        <begin position="1257"/>
        <end position="1266"/>
    </location>
</feature>
<feature type="compositionally biased region" description="Polar residues" evidence="1">
    <location>
        <begin position="1237"/>
        <end position="1249"/>
    </location>
</feature>
<comment type="caution">
    <text evidence="2">The sequence shown here is derived from an EMBL/GenBank/DDBJ whole genome shotgun (WGS) entry which is preliminary data.</text>
</comment>
<organism evidence="2 3">
    <name type="scientific">Pseudomonas yamanorum</name>
    <dbReference type="NCBI Taxonomy" id="515393"/>
    <lineage>
        <taxon>Bacteria</taxon>
        <taxon>Pseudomonadati</taxon>
        <taxon>Pseudomonadota</taxon>
        <taxon>Gammaproteobacteria</taxon>
        <taxon>Pseudomonadales</taxon>
        <taxon>Pseudomonadaceae</taxon>
        <taxon>Pseudomonas</taxon>
    </lineage>
</organism>
<reference evidence="2 3" key="1">
    <citation type="submission" date="2020-04" db="EMBL/GenBank/DDBJ databases">
        <title>Molecular characterization of pseudomonads from Agaricus bisporus reveal novel blotch 2 pathogens in Western Europe.</title>
        <authorList>
            <person name="Taparia T."/>
            <person name="Krijger M."/>
            <person name="Haynes E."/>
            <person name="Elpinstone J.G."/>
            <person name="Noble R."/>
            <person name="Van Der Wolf J."/>
        </authorList>
    </citation>
    <scope>NUCLEOTIDE SEQUENCE [LARGE SCALE GENOMIC DNA]</scope>
    <source>
        <strain evidence="2 3">IPO3753</strain>
    </source>
</reference>
<dbReference type="EMBL" id="JACAQR010000029">
    <property type="protein sequence ID" value="NWD44271.1"/>
    <property type="molecule type" value="Genomic_DNA"/>
</dbReference>
<accession>A0AAJ3H6I6</accession>
<evidence type="ECO:0000313" key="3">
    <source>
        <dbReference type="Proteomes" id="UP000546584"/>
    </source>
</evidence>
<proteinExistence type="predicted"/>